<keyword evidence="2" id="KW-1185">Reference proteome</keyword>
<dbReference type="STRING" id="679199.HMPREF9332_01754"/>
<dbReference type="InterPro" id="IPR011990">
    <property type="entry name" value="TPR-like_helical_dom_sf"/>
</dbReference>
<dbReference type="Proteomes" id="UP000015993">
    <property type="component" value="Unassembled WGS sequence"/>
</dbReference>
<dbReference type="EMBL" id="ACZK01000032">
    <property type="protein sequence ID" value="EHG21235.1"/>
    <property type="molecule type" value="Genomic_DNA"/>
</dbReference>
<dbReference type="Gene3D" id="1.25.40.10">
    <property type="entry name" value="Tetratricopeptide repeat domain"/>
    <property type="match status" value="1"/>
</dbReference>
<evidence type="ECO:0000313" key="1">
    <source>
        <dbReference type="EMBL" id="EHG21235.1"/>
    </source>
</evidence>
<dbReference type="eggNOG" id="COG0457">
    <property type="taxonomic scope" value="Bacteria"/>
</dbReference>
<sequence length="406" mass="46848">MFYRILISISLFLTLGFSSLSAQKVLKNLKLLLKQKNASELLNQVRKLEKDSEACTYPKLYDYGMQANMKLNETLNEKAYLKQPYDTVQFFRTIYGIYDYALKCDSSEHLLLAKGKGRIVFQKSHGEILRHYYRNLSVGGRYFYSKKNYKEAVSLLKMAVDIPSTALWGSDKSVLKSYEYVQTAAVLVRAAYLRNEYRMAIHYAPIALQDTTKMRAGILKTTAEAYAAVRDSGAYLQYVREGLKAYPNDAFFFTELSDYYTGHGDYKSSLNLADSLLQNVDSRNIYFLAAKGLALMNLGKNREAIEYSQQILLQDSTIIDANYYIGAAYCNLAAQVELPTTINSHAYREALKKRRNYYLMARPYLELYRDQAPNRLQLWGPLLYRLYMSLNQGDKFEDIQRLLNQK</sequence>
<protein>
    <submittedName>
        <fullName evidence="1">Uncharacterized protein</fullName>
    </submittedName>
</protein>
<organism evidence="1 2">
    <name type="scientific">Alloprevotella rava F0323</name>
    <dbReference type="NCBI Taxonomy" id="679199"/>
    <lineage>
        <taxon>Bacteria</taxon>
        <taxon>Pseudomonadati</taxon>
        <taxon>Bacteroidota</taxon>
        <taxon>Bacteroidia</taxon>
        <taxon>Bacteroidales</taxon>
        <taxon>Prevotellaceae</taxon>
        <taxon>Alloprevotella</taxon>
    </lineage>
</organism>
<reference evidence="1 2" key="1">
    <citation type="submission" date="2011-08" db="EMBL/GenBank/DDBJ databases">
        <title>The Genome Sequence of Prevotella sp. oral taxon 302 str. F0323.</title>
        <authorList>
            <consortium name="The Broad Institute Genome Sequencing Platform"/>
            <person name="Earl A."/>
            <person name="Ward D."/>
            <person name="Feldgarden M."/>
            <person name="Gevers D."/>
            <person name="Izard J."/>
            <person name="Blanton J.M."/>
            <person name="Baranova O.V."/>
            <person name="Tanner A.C."/>
            <person name="Dewhirst F.E."/>
            <person name="Young S.K."/>
            <person name="Zeng Q."/>
            <person name="Gargeya S."/>
            <person name="Fitzgerald M."/>
            <person name="Haas B."/>
            <person name="Abouelleil A."/>
            <person name="Alvarado L."/>
            <person name="Arachchi H.M."/>
            <person name="Berlin A."/>
            <person name="Brown A."/>
            <person name="Chapman S.B."/>
            <person name="Chen Z."/>
            <person name="Dunbar C."/>
            <person name="Freedman E."/>
            <person name="Gearin G."/>
            <person name="Gellesch M."/>
            <person name="Goldberg J."/>
            <person name="Griggs A."/>
            <person name="Gujja S."/>
            <person name="Heiman D."/>
            <person name="Howarth C."/>
            <person name="Larson L."/>
            <person name="Lui A."/>
            <person name="MacDonald P.J.P."/>
            <person name="Montmayeur A."/>
            <person name="Murphy C."/>
            <person name="Neiman D."/>
            <person name="Pearson M."/>
            <person name="Priest M."/>
            <person name="Roberts A."/>
            <person name="Saif S."/>
            <person name="Shea T."/>
            <person name="Shenoy N."/>
            <person name="Sisk P."/>
            <person name="Stolte C."/>
            <person name="Sykes S."/>
            <person name="Wortman J."/>
            <person name="Nusbaum C."/>
            <person name="Birren B."/>
        </authorList>
    </citation>
    <scope>NUCLEOTIDE SEQUENCE [LARGE SCALE GENOMIC DNA]</scope>
    <source>
        <strain evidence="1 2">F0323</strain>
    </source>
</reference>
<evidence type="ECO:0000313" key="2">
    <source>
        <dbReference type="Proteomes" id="UP000015993"/>
    </source>
</evidence>
<gene>
    <name evidence="1" type="ORF">HMPREF9332_01754</name>
</gene>
<name>G5GDV2_9BACT</name>
<dbReference type="SUPFAM" id="SSF48452">
    <property type="entry name" value="TPR-like"/>
    <property type="match status" value="1"/>
</dbReference>
<comment type="caution">
    <text evidence="1">The sequence shown here is derived from an EMBL/GenBank/DDBJ whole genome shotgun (WGS) entry which is preliminary data.</text>
</comment>
<dbReference type="HOGENOM" id="CLU_043019_2_0_10"/>
<proteinExistence type="predicted"/>
<accession>G5GDV2</accession>
<dbReference type="AlphaFoldDB" id="G5GDV2"/>